<dbReference type="GO" id="GO:0016757">
    <property type="term" value="F:glycosyltransferase activity"/>
    <property type="evidence" value="ECO:0007669"/>
    <property type="project" value="UniProtKB-KW"/>
</dbReference>
<keyword evidence="4" id="KW-0808">Transferase</keyword>
<gene>
    <name evidence="4" type="ORF">DCP75_13655</name>
</gene>
<reference evidence="4 5" key="1">
    <citation type="journal article" date="2018" name="Nat. Biotechnol.">
        <title>A standardized bacterial taxonomy based on genome phylogeny substantially revises the tree of life.</title>
        <authorList>
            <person name="Parks D.H."/>
            <person name="Chuvochina M."/>
            <person name="Waite D.W."/>
            <person name="Rinke C."/>
            <person name="Skarshewski A."/>
            <person name="Chaumeil P.A."/>
            <person name="Hugenholtz P."/>
        </authorList>
    </citation>
    <scope>NUCLEOTIDE SEQUENCE [LARGE SCALE GENOMIC DNA]</scope>
    <source>
        <strain evidence="4">UBA9158</strain>
    </source>
</reference>
<dbReference type="InterPro" id="IPR051910">
    <property type="entry name" value="ComF/GntX_DNA_util-trans"/>
</dbReference>
<dbReference type="Proteomes" id="UP000259273">
    <property type="component" value="Unassembled WGS sequence"/>
</dbReference>
<dbReference type="PANTHER" id="PTHR47505:SF1">
    <property type="entry name" value="DNA UTILIZATION PROTEIN YHGH"/>
    <property type="match status" value="1"/>
</dbReference>
<feature type="domain" description="Double zinc ribbon" evidence="3">
    <location>
        <begin position="9"/>
        <end position="64"/>
    </location>
</feature>
<dbReference type="InterPro" id="IPR029057">
    <property type="entry name" value="PRTase-like"/>
</dbReference>
<dbReference type="Pfam" id="PF00156">
    <property type="entry name" value="Pribosyltran"/>
    <property type="match status" value="1"/>
</dbReference>
<organism evidence="4 5">
    <name type="scientific">Haliea salexigens</name>
    <dbReference type="NCBI Taxonomy" id="287487"/>
    <lineage>
        <taxon>Bacteria</taxon>
        <taxon>Pseudomonadati</taxon>
        <taxon>Pseudomonadota</taxon>
        <taxon>Gammaproteobacteria</taxon>
        <taxon>Cellvibrionales</taxon>
        <taxon>Halieaceae</taxon>
        <taxon>Haliea</taxon>
    </lineage>
</organism>
<evidence type="ECO:0000313" key="4">
    <source>
        <dbReference type="EMBL" id="HAN28741.1"/>
    </source>
</evidence>
<dbReference type="InterPro" id="IPR044005">
    <property type="entry name" value="DZR_2"/>
</dbReference>
<comment type="similarity">
    <text evidence="1">Belongs to the ComF/GntX family.</text>
</comment>
<dbReference type="Gene3D" id="3.40.50.2020">
    <property type="match status" value="1"/>
</dbReference>
<feature type="domain" description="Phosphoribosyltransferase" evidence="2">
    <location>
        <begin position="172"/>
        <end position="233"/>
    </location>
</feature>
<proteinExistence type="inferred from homology"/>
<dbReference type="PANTHER" id="PTHR47505">
    <property type="entry name" value="DNA UTILIZATION PROTEIN YHGH"/>
    <property type="match status" value="1"/>
</dbReference>
<name>A0A3C1KQ91_9GAMM</name>
<dbReference type="AlphaFoldDB" id="A0A3C1KQ91"/>
<sequence>MVNRWGRQLLDGLFPQLCLLCRLPSASHLPLCACCAAQLVENHTCCRCCALPLPDGDAGLCATCIQRPPALDRAIAPFLYEPHIGYIIARWKFQRERHLSGLLAELWLSTVEPPRDRDLLLPVPIHWRRLLGRGFNQAMLLAMALQDRDPNLQPLPLPSRVLCRTRAAPAQSTLTAHQRAHNLRGAFALRASVKGQRIAVIDDVMTTGATAEAIARLLKRAGAADVQLWCLARTPPPAT</sequence>
<dbReference type="InterPro" id="IPR000836">
    <property type="entry name" value="PRTase_dom"/>
</dbReference>
<dbReference type="SUPFAM" id="SSF53271">
    <property type="entry name" value="PRTase-like"/>
    <property type="match status" value="1"/>
</dbReference>
<dbReference type="EMBL" id="DMND01000183">
    <property type="protein sequence ID" value="HAN28741.1"/>
    <property type="molecule type" value="Genomic_DNA"/>
</dbReference>
<keyword evidence="4" id="KW-0328">Glycosyltransferase</keyword>
<dbReference type="CDD" id="cd06223">
    <property type="entry name" value="PRTases_typeI"/>
    <property type="match status" value="1"/>
</dbReference>
<evidence type="ECO:0000259" key="2">
    <source>
        <dbReference type="Pfam" id="PF00156"/>
    </source>
</evidence>
<protein>
    <submittedName>
        <fullName evidence="4">Amidophosphoribosyltransferase</fullName>
    </submittedName>
</protein>
<evidence type="ECO:0000259" key="3">
    <source>
        <dbReference type="Pfam" id="PF18912"/>
    </source>
</evidence>
<dbReference type="STRING" id="1121937.GCA_000423125_02970"/>
<evidence type="ECO:0000256" key="1">
    <source>
        <dbReference type="ARBA" id="ARBA00008007"/>
    </source>
</evidence>
<dbReference type="Pfam" id="PF18912">
    <property type="entry name" value="DZR_2"/>
    <property type="match status" value="1"/>
</dbReference>
<evidence type="ECO:0000313" key="5">
    <source>
        <dbReference type="Proteomes" id="UP000259273"/>
    </source>
</evidence>
<accession>A0A3C1KQ91</accession>
<comment type="caution">
    <text evidence="4">The sequence shown here is derived from an EMBL/GenBank/DDBJ whole genome shotgun (WGS) entry which is preliminary data.</text>
</comment>